<keyword evidence="4" id="KW-1185">Reference proteome</keyword>
<dbReference type="SMART" id="SM00849">
    <property type="entry name" value="Lactamase_B"/>
    <property type="match status" value="1"/>
</dbReference>
<reference evidence="3 4" key="1">
    <citation type="submission" date="2024-09" db="EMBL/GenBank/DDBJ databases">
        <authorList>
            <person name="Sun Q."/>
            <person name="Mori K."/>
        </authorList>
    </citation>
    <scope>NUCLEOTIDE SEQUENCE [LARGE SCALE GENOMIC DNA]</scope>
    <source>
        <strain evidence="3 4">KCTC 23076</strain>
    </source>
</reference>
<dbReference type="InterPro" id="IPR044094">
    <property type="entry name" value="AtsA-like_MBL-fold"/>
</dbReference>
<evidence type="ECO:0000313" key="3">
    <source>
        <dbReference type="EMBL" id="MFC0681531.1"/>
    </source>
</evidence>
<evidence type="ECO:0000256" key="1">
    <source>
        <dbReference type="ARBA" id="ARBA00022801"/>
    </source>
</evidence>
<dbReference type="SUPFAM" id="SSF56281">
    <property type="entry name" value="Metallo-hydrolase/oxidoreductase"/>
    <property type="match status" value="1"/>
</dbReference>
<dbReference type="InterPro" id="IPR036866">
    <property type="entry name" value="RibonucZ/Hydroxyglut_hydro"/>
</dbReference>
<dbReference type="Gene3D" id="3.60.15.10">
    <property type="entry name" value="Ribonuclease Z/Hydroxyacylglutathione hydrolase-like"/>
    <property type="match status" value="1"/>
</dbReference>
<proteinExistence type="predicted"/>
<dbReference type="Proteomes" id="UP001589896">
    <property type="component" value="Unassembled WGS sequence"/>
</dbReference>
<dbReference type="InterPro" id="IPR001279">
    <property type="entry name" value="Metallo-B-lactamas"/>
</dbReference>
<organism evidence="3 4">
    <name type="scientific">Lysobacter korlensis</name>
    <dbReference type="NCBI Taxonomy" id="553636"/>
    <lineage>
        <taxon>Bacteria</taxon>
        <taxon>Pseudomonadati</taxon>
        <taxon>Pseudomonadota</taxon>
        <taxon>Gammaproteobacteria</taxon>
        <taxon>Lysobacterales</taxon>
        <taxon>Lysobacteraceae</taxon>
        <taxon>Lysobacter</taxon>
    </lineage>
</organism>
<evidence type="ECO:0000259" key="2">
    <source>
        <dbReference type="SMART" id="SM00849"/>
    </source>
</evidence>
<dbReference type="PANTHER" id="PTHR46018:SF2">
    <property type="entry name" value="ZINC PHOSPHODIESTERASE ELAC PROTEIN 1"/>
    <property type="match status" value="1"/>
</dbReference>
<gene>
    <name evidence="3" type="ORF">ACFFGH_27195</name>
</gene>
<comment type="caution">
    <text evidence="3">The sequence shown here is derived from an EMBL/GenBank/DDBJ whole genome shotgun (WGS) entry which is preliminary data.</text>
</comment>
<dbReference type="EMBL" id="JBHLTG010000008">
    <property type="protein sequence ID" value="MFC0681531.1"/>
    <property type="molecule type" value="Genomic_DNA"/>
</dbReference>
<dbReference type="RefSeq" id="WP_386674319.1">
    <property type="nucleotide sequence ID" value="NZ_JBHLTG010000008.1"/>
</dbReference>
<dbReference type="Pfam" id="PF12706">
    <property type="entry name" value="Lactamase_B_2"/>
    <property type="match status" value="1"/>
</dbReference>
<dbReference type="CDD" id="cd07719">
    <property type="entry name" value="arylsulfatase_AtsA-like_MBL-fold"/>
    <property type="match status" value="1"/>
</dbReference>
<protein>
    <submittedName>
        <fullName evidence="3">MBL fold metallo-hydrolase</fullName>
    </submittedName>
</protein>
<name>A0ABV6RX18_9GAMM</name>
<keyword evidence="1" id="KW-0378">Hydrolase</keyword>
<dbReference type="PANTHER" id="PTHR46018">
    <property type="entry name" value="ZINC PHOSPHODIESTERASE ELAC PROTEIN 1"/>
    <property type="match status" value="1"/>
</dbReference>
<sequence>MNETPSTTLTLLGTAGGPGGHATRSGMSSLVTVGSRHYLVDAGDGVCRQLAAAGVSLREVSEVFITHLHDDHTAGLPGLVSFSHTMRSGPIQLFGPPGTSALRRGVLAYAETNASIRGQESRLSPVEDQVSAMEVRSGVLYSDDLVTVIGAENSHYALTTFSEPAHSSLALRFDTPSGSVVFTGDTGESAAVEELARGAHVLVCEMVTAADRASVPEPVRAHMDVEHLSPSQVGRLAQAARVGRVVLSHYSGATNEDLAEIAREFPGEVVAGEDLMRFRLGEGGNSPQSS</sequence>
<evidence type="ECO:0000313" key="4">
    <source>
        <dbReference type="Proteomes" id="UP001589896"/>
    </source>
</evidence>
<feature type="domain" description="Metallo-beta-lactamase" evidence="2">
    <location>
        <begin position="25"/>
        <end position="222"/>
    </location>
</feature>
<accession>A0ABV6RX18</accession>